<evidence type="ECO:0000256" key="1">
    <source>
        <dbReference type="ARBA" id="ARBA00022553"/>
    </source>
</evidence>
<protein>
    <submittedName>
        <fullName evidence="5">Rho guanine nucleotide exchange factor 10 like</fullName>
    </submittedName>
</protein>
<dbReference type="PANTHER" id="PTHR12877">
    <property type="entry name" value="RHO GUANINE NUCLEOTIDE EXCHANGE FACTOR"/>
    <property type="match status" value="1"/>
</dbReference>
<name>A0A674B962_SALTR</name>
<feature type="compositionally biased region" description="Polar residues" evidence="3">
    <location>
        <begin position="68"/>
        <end position="79"/>
    </location>
</feature>
<reference evidence="5" key="2">
    <citation type="submission" date="2025-09" db="UniProtKB">
        <authorList>
            <consortium name="Ensembl"/>
        </authorList>
    </citation>
    <scope>IDENTIFICATION</scope>
</reference>
<feature type="region of interest" description="Disordered" evidence="3">
    <location>
        <begin position="160"/>
        <end position="231"/>
    </location>
</feature>
<feature type="domain" description="DH" evidence="4">
    <location>
        <begin position="409"/>
        <end position="596"/>
    </location>
</feature>
<feature type="region of interest" description="Disordered" evidence="3">
    <location>
        <begin position="1231"/>
        <end position="1267"/>
    </location>
</feature>
<dbReference type="GO" id="GO:0032933">
    <property type="term" value="P:SREBP signaling pathway"/>
    <property type="evidence" value="ECO:0007669"/>
    <property type="project" value="TreeGrafter"/>
</dbReference>
<feature type="region of interest" description="Disordered" evidence="3">
    <location>
        <begin position="1287"/>
        <end position="1340"/>
    </location>
</feature>
<dbReference type="SUPFAM" id="SSF50729">
    <property type="entry name" value="PH domain-like"/>
    <property type="match status" value="1"/>
</dbReference>
<feature type="region of interest" description="Disordered" evidence="3">
    <location>
        <begin position="1"/>
        <end position="46"/>
    </location>
</feature>
<feature type="compositionally biased region" description="Polar residues" evidence="3">
    <location>
        <begin position="10"/>
        <end position="19"/>
    </location>
</feature>
<dbReference type="Pfam" id="PF19056">
    <property type="entry name" value="WD40_2"/>
    <property type="match status" value="1"/>
</dbReference>
<evidence type="ECO:0000256" key="2">
    <source>
        <dbReference type="ARBA" id="ARBA00022658"/>
    </source>
</evidence>
<dbReference type="CDD" id="cd00160">
    <property type="entry name" value="RhoGEF"/>
    <property type="match status" value="1"/>
</dbReference>
<feature type="region of interest" description="Disordered" evidence="3">
    <location>
        <begin position="66"/>
        <end position="140"/>
    </location>
</feature>
<gene>
    <name evidence="5" type="primary">ARHGEF10L</name>
    <name evidence="5" type="synonym">LOC115168273</name>
</gene>
<accession>A0A674B962</accession>
<dbReference type="Proteomes" id="UP000472277">
    <property type="component" value="Chromosome 30"/>
</dbReference>
<dbReference type="Gene3D" id="1.20.900.10">
    <property type="entry name" value="Dbl homology (DH) domain"/>
    <property type="match status" value="1"/>
</dbReference>
<dbReference type="SUPFAM" id="SSF50978">
    <property type="entry name" value="WD40 repeat-like"/>
    <property type="match status" value="1"/>
</dbReference>
<dbReference type="GO" id="GO:0005829">
    <property type="term" value="C:cytosol"/>
    <property type="evidence" value="ECO:0007669"/>
    <property type="project" value="TreeGrafter"/>
</dbReference>
<reference evidence="5" key="1">
    <citation type="submission" date="2025-08" db="UniProtKB">
        <authorList>
            <consortium name="Ensembl"/>
        </authorList>
    </citation>
    <scope>IDENTIFICATION</scope>
</reference>
<evidence type="ECO:0000259" key="4">
    <source>
        <dbReference type="PROSITE" id="PS50010"/>
    </source>
</evidence>
<dbReference type="PROSITE" id="PS50010">
    <property type="entry name" value="DH_2"/>
    <property type="match status" value="1"/>
</dbReference>
<keyword evidence="1" id="KW-0597">Phosphoprotein</keyword>
<dbReference type="InterPro" id="IPR035899">
    <property type="entry name" value="DBL_dom_sf"/>
</dbReference>
<dbReference type="SUPFAM" id="SSF48065">
    <property type="entry name" value="DBL homology domain (DH-domain)"/>
    <property type="match status" value="1"/>
</dbReference>
<dbReference type="GO" id="GO:0030036">
    <property type="term" value="P:actin cytoskeleton organization"/>
    <property type="evidence" value="ECO:0007669"/>
    <property type="project" value="TreeGrafter"/>
</dbReference>
<dbReference type="InterPro" id="IPR036322">
    <property type="entry name" value="WD40_repeat_dom_sf"/>
</dbReference>
<dbReference type="InterPro" id="IPR015943">
    <property type="entry name" value="WD40/YVTN_repeat-like_dom_sf"/>
</dbReference>
<dbReference type="Gene3D" id="2.130.10.10">
    <property type="entry name" value="YVTN repeat-like/Quinoprotein amine dehydrogenase"/>
    <property type="match status" value="1"/>
</dbReference>
<feature type="compositionally biased region" description="Basic and acidic residues" evidence="3">
    <location>
        <begin position="111"/>
        <end position="120"/>
    </location>
</feature>
<proteinExistence type="predicted"/>
<keyword evidence="6" id="KW-1185">Reference proteome</keyword>
<evidence type="ECO:0000256" key="3">
    <source>
        <dbReference type="SAM" id="MobiDB-lite"/>
    </source>
</evidence>
<evidence type="ECO:0000313" key="6">
    <source>
        <dbReference type="Proteomes" id="UP000472277"/>
    </source>
</evidence>
<dbReference type="InterPro" id="IPR011993">
    <property type="entry name" value="PH-like_dom_sf"/>
</dbReference>
<dbReference type="Pfam" id="PF19057">
    <property type="entry name" value="PH_19"/>
    <property type="match status" value="1"/>
</dbReference>
<evidence type="ECO:0000313" key="5">
    <source>
        <dbReference type="Ensembl" id="ENSSTUP00000068009.1"/>
    </source>
</evidence>
<dbReference type="PANTHER" id="PTHR12877:SF16">
    <property type="entry name" value="RHO GUANINE NUCLEOTIDE EXCHANGE FACTOR 10-LIKE PROTEIN"/>
    <property type="match status" value="1"/>
</dbReference>
<dbReference type="GO" id="GO:0005085">
    <property type="term" value="F:guanyl-nucleotide exchange factor activity"/>
    <property type="evidence" value="ECO:0007669"/>
    <property type="project" value="UniProtKB-KW"/>
</dbReference>
<dbReference type="OMA" id="HKCDCKM"/>
<organism evidence="5 6">
    <name type="scientific">Salmo trutta</name>
    <name type="common">Brown trout</name>
    <dbReference type="NCBI Taxonomy" id="8032"/>
    <lineage>
        <taxon>Eukaryota</taxon>
        <taxon>Metazoa</taxon>
        <taxon>Chordata</taxon>
        <taxon>Craniata</taxon>
        <taxon>Vertebrata</taxon>
        <taxon>Euteleostomi</taxon>
        <taxon>Actinopterygii</taxon>
        <taxon>Neopterygii</taxon>
        <taxon>Teleostei</taxon>
        <taxon>Protacanthopterygii</taxon>
        <taxon>Salmoniformes</taxon>
        <taxon>Salmonidae</taxon>
        <taxon>Salmoninae</taxon>
        <taxon>Salmo</taxon>
    </lineage>
</organism>
<dbReference type="GeneTree" id="ENSGT00940000153798"/>
<dbReference type="GO" id="GO:0051056">
    <property type="term" value="P:regulation of small GTPase mediated signal transduction"/>
    <property type="evidence" value="ECO:0007669"/>
    <property type="project" value="UniProtKB-ARBA"/>
</dbReference>
<dbReference type="Pfam" id="PF00621">
    <property type="entry name" value="RhoGEF"/>
    <property type="match status" value="1"/>
</dbReference>
<sequence>MASLPPPIPQTSVPMSNRASKMEDDEEEEGMKFDFDNSDEECSTTPANSVSAMAKGFEATVMAGLASKRNTMDPSSAQDPTVKPRLNGWPSAGKEDQSMHSLPHSNSSEMVGRRSPEGRSELGVSGDTEGSGRRNSIYEAGSMNECYYTPILKKAAHIDTQTGKPPPILDVGGPGDAASPENENVSSPEGLQGPDGLACTDSPPSPTSPDNVMTDPTHRHDMTNSTSPDDIIMTSSEAIFRTSRPEVIYDDVPCESLLSPLEDDIYEDVQRPESHHGTNNGWSDSEFESYDEQSDSETKIPTVARSSSKLSQDMWRLKERCAKTKQDLAMRSCDFKVQMLMKAARNGTKDGLEKTKLAMMRKVSFLQKKETTEESDDDAGYLDVTVSDVKHPPPQLSPMPKGLSTQQIIRRHIIGSIVQSERSYVDSLKRILVEYQKPLLEPEARILSDKKVRPIFYRLREILQCHSMFQIALASRVAEWDLSEKIGDLFVASFSKSMVLDVYSDYVNNFTNAMALIKKACISKPAFLEFLKKKQVSSPDRITLYGLMVKPIQRFPQFILLLQDMLKNTPRAHPDRLPLQLALTELETLAERLNEQKRVADQVAEIQQLARSIGDRQLSKLLNSDQRQLILCEVLIETVYGEKGQVLKSKERKVFLLNDTLICANINVKYENHGTDNVIIEQRGPPDISSLVPIGPKYTVKWSAPLLQTQVVEVGQESFQSKDTGKRPNVANVPGKVFLGPPRLYQELEELQHDLSVVENITLLVGTLQGTYQNLNTTVGQDWCLALQRLIHIKDEQIQCANKCRLRLAVPGKPDKSGRPVSFMVVFNTPSPLSKISWVNRLHLAKIAKREENTPGWVFAEDDGKTRHPFWCPLLACRLPIFSSKTQDQKLETALHNPVQCALLAFSAASTSLPQGYLWVASGGDRNHGQVEIFSLNRSTPRMVKSIQMGAPVLCLDHVMEPCPTEEEEGEAAVKSTARTGNTICVGLQDGNIHVYGTVDTSTQCLLTFSNPDSCPVLCLKHSASFLFAGLGNGKVSVYARKSGEGLWDPESCRLVTVGSGPIRTLLTLENAVWASCANHVTVIQGSSLHTQSFDAHPEPAVSVSHMVRAGGGVWMAFSEGSSIRLFHTETLEHLQEINISTRSTFLSPGQQGSVRVTSLLICQGLLWVGTAQGIIVTLPVPKLEGIPKITGKGMTSLNAHCGPVDFLVVTSSTLSPDMLKRDSVCETVDQANGGAGGGEGGEWRNELSQESLSQPDCSSPHGEPTKAKGMLLQYRLRSTTQLPGKLLTAEPDQSPCDAPPETPEHSPEDGSIYELSEDPEVWVRGQPPAREGRGKDKVTSAAVFSGGRGFRRLGEETIAANGDPDESTLMVWQLPLTVSP</sequence>
<dbReference type="InParanoid" id="A0A674B962"/>
<feature type="compositionally biased region" description="Polar residues" evidence="3">
    <location>
        <begin position="1249"/>
        <end position="1258"/>
    </location>
</feature>
<feature type="compositionally biased region" description="Acidic residues" evidence="3">
    <location>
        <begin position="285"/>
        <end position="295"/>
    </location>
</feature>
<dbReference type="InterPro" id="IPR039919">
    <property type="entry name" value="ARHGEF10/ARHGEF17"/>
</dbReference>
<dbReference type="InterPro" id="IPR000219">
    <property type="entry name" value="DH_dom"/>
</dbReference>
<dbReference type="FunFam" id="2.30.29.30:FF:000200">
    <property type="entry name" value="Rho guanine nucleotide exchange factor (GEF) 10-like a"/>
    <property type="match status" value="1"/>
</dbReference>
<feature type="region of interest" description="Disordered" evidence="3">
    <location>
        <begin position="271"/>
        <end position="305"/>
    </location>
</feature>
<dbReference type="SMART" id="SM00325">
    <property type="entry name" value="RhoGEF"/>
    <property type="match status" value="1"/>
</dbReference>
<dbReference type="GO" id="GO:0051496">
    <property type="term" value="P:positive regulation of stress fiber assembly"/>
    <property type="evidence" value="ECO:0007669"/>
    <property type="project" value="UniProtKB-ARBA"/>
</dbReference>
<keyword evidence="2" id="KW-0344">Guanine-nucleotide releasing factor</keyword>
<dbReference type="Ensembl" id="ENSSTUT00000072114.1">
    <property type="protein sequence ID" value="ENSSTUP00000068009.1"/>
    <property type="gene ID" value="ENSSTUG00000028678.1"/>
</dbReference>
<dbReference type="Gene3D" id="2.30.29.30">
    <property type="entry name" value="Pleckstrin-homology domain (PH domain)/Phosphotyrosine-binding domain (PTB)"/>
    <property type="match status" value="1"/>
</dbReference>
<feature type="compositionally biased region" description="Polar residues" evidence="3">
    <location>
        <begin position="99"/>
        <end position="109"/>
    </location>
</feature>
<dbReference type="FunFam" id="1.20.900.10:FF:000003">
    <property type="entry name" value="Rho guanine nucleotide exchange factor 10 like"/>
    <property type="match status" value="1"/>
</dbReference>